<accession>X1SG25</accession>
<name>X1SG25_9ZZZZ</name>
<dbReference type="EMBL" id="BARW01014286">
    <property type="protein sequence ID" value="GAI74375.1"/>
    <property type="molecule type" value="Genomic_DNA"/>
</dbReference>
<reference evidence="1" key="1">
    <citation type="journal article" date="2014" name="Front. Microbiol.">
        <title>High frequency of phylogenetically diverse reductive dehalogenase-homologous genes in deep subseafloor sedimentary metagenomes.</title>
        <authorList>
            <person name="Kawai M."/>
            <person name="Futagami T."/>
            <person name="Toyoda A."/>
            <person name="Takaki Y."/>
            <person name="Nishi S."/>
            <person name="Hori S."/>
            <person name="Arai W."/>
            <person name="Tsubouchi T."/>
            <person name="Morono Y."/>
            <person name="Uchiyama I."/>
            <person name="Ito T."/>
            <person name="Fujiyama A."/>
            <person name="Inagaki F."/>
            <person name="Takami H."/>
        </authorList>
    </citation>
    <scope>NUCLEOTIDE SEQUENCE</scope>
    <source>
        <strain evidence="1">Expedition CK06-06</strain>
    </source>
</reference>
<proteinExistence type="predicted"/>
<feature type="non-terminal residue" evidence="1">
    <location>
        <position position="54"/>
    </location>
</feature>
<sequence length="54" mass="6152">SKSDTKVLQGRTLFISKDIHALNETQKQLPTPLQICIVLTDQDLNPIEGDLWLY</sequence>
<comment type="caution">
    <text evidence="1">The sequence shown here is derived from an EMBL/GenBank/DDBJ whole genome shotgun (WGS) entry which is preliminary data.</text>
</comment>
<protein>
    <submittedName>
        <fullName evidence="1">Uncharacterized protein</fullName>
    </submittedName>
</protein>
<organism evidence="1">
    <name type="scientific">marine sediment metagenome</name>
    <dbReference type="NCBI Taxonomy" id="412755"/>
    <lineage>
        <taxon>unclassified sequences</taxon>
        <taxon>metagenomes</taxon>
        <taxon>ecological metagenomes</taxon>
    </lineage>
</organism>
<feature type="non-terminal residue" evidence="1">
    <location>
        <position position="1"/>
    </location>
</feature>
<gene>
    <name evidence="1" type="ORF">S12H4_25449</name>
</gene>
<evidence type="ECO:0000313" key="1">
    <source>
        <dbReference type="EMBL" id="GAI74375.1"/>
    </source>
</evidence>
<dbReference type="AlphaFoldDB" id="X1SG25"/>